<protein>
    <submittedName>
        <fullName evidence="3">Iron-binding zinc finger CDGSH type domain-containing protein</fullName>
    </submittedName>
</protein>
<comment type="caution">
    <text evidence="2">The sequence shown here is derived from an EMBL/GenBank/DDBJ whole genome shotgun (WGS) entry which is preliminary data.</text>
</comment>
<dbReference type="Proteomes" id="UP001152797">
    <property type="component" value="Unassembled WGS sequence"/>
</dbReference>
<name>A0A9P1GE84_9DINO</name>
<gene>
    <name evidence="2" type="ORF">C1SCF055_LOCUS32726</name>
</gene>
<accession>A0A9P1GE84</accession>
<evidence type="ECO:0000313" key="3">
    <source>
        <dbReference type="EMBL" id="CAL4794466.1"/>
    </source>
</evidence>
<dbReference type="EMBL" id="CAMXCT020003979">
    <property type="protein sequence ID" value="CAL1160529.1"/>
    <property type="molecule type" value="Genomic_DNA"/>
</dbReference>
<evidence type="ECO:0000313" key="2">
    <source>
        <dbReference type="EMBL" id="CAI4007154.1"/>
    </source>
</evidence>
<feature type="region of interest" description="Disordered" evidence="1">
    <location>
        <begin position="27"/>
        <end position="75"/>
    </location>
</feature>
<organism evidence="2">
    <name type="scientific">Cladocopium goreaui</name>
    <dbReference type="NCBI Taxonomy" id="2562237"/>
    <lineage>
        <taxon>Eukaryota</taxon>
        <taxon>Sar</taxon>
        <taxon>Alveolata</taxon>
        <taxon>Dinophyceae</taxon>
        <taxon>Suessiales</taxon>
        <taxon>Symbiodiniaceae</taxon>
        <taxon>Cladocopium</taxon>
    </lineage>
</organism>
<dbReference type="EMBL" id="CAMXCT010003979">
    <property type="protein sequence ID" value="CAI4007154.1"/>
    <property type="molecule type" value="Genomic_DNA"/>
</dbReference>
<feature type="compositionally biased region" description="Low complexity" evidence="1">
    <location>
        <begin position="1475"/>
        <end position="1484"/>
    </location>
</feature>
<feature type="region of interest" description="Disordered" evidence="1">
    <location>
        <begin position="223"/>
        <end position="251"/>
    </location>
</feature>
<evidence type="ECO:0000256" key="1">
    <source>
        <dbReference type="SAM" id="MobiDB-lite"/>
    </source>
</evidence>
<reference evidence="2" key="1">
    <citation type="submission" date="2022-10" db="EMBL/GenBank/DDBJ databases">
        <authorList>
            <person name="Chen Y."/>
            <person name="Dougan E. K."/>
            <person name="Chan C."/>
            <person name="Rhodes N."/>
            <person name="Thang M."/>
        </authorList>
    </citation>
    <scope>NUCLEOTIDE SEQUENCE</scope>
</reference>
<evidence type="ECO:0000313" key="4">
    <source>
        <dbReference type="Proteomes" id="UP001152797"/>
    </source>
</evidence>
<feature type="compositionally biased region" description="Basic and acidic residues" evidence="1">
    <location>
        <begin position="1444"/>
        <end position="1469"/>
    </location>
</feature>
<feature type="region of interest" description="Disordered" evidence="1">
    <location>
        <begin position="1439"/>
        <end position="1493"/>
    </location>
</feature>
<keyword evidence="4" id="KW-1185">Reference proteome</keyword>
<sequence>MDKNWQTLFLAAGLTDELPPEVVADVLATMHEPSTPPKNANKRPIPDKDAPTPDGKEPFPKRVNACRPAPFGQPKAKETILKAAKPTIQPKPDETEKDTLELDSDEDVNCSKVRRASHRRTCRKKSPKPAEKKLQAVRCYLWQIELTWPAFQSWHRRQGLAPTKKVNKCTDGGFKTLQLKLLSDQSSKCAACNKMLEKCKFNREDMKATIQAYLNGDYQKASEPAQPLQPIQDPDNAEQDAENEDDVDDENNRQKAIAYLRMWEPDLTLLPLGSFGKRVPLRCRICVTKSWPQGKIIELSQLKPNCVEHFVKQHVRGTRHQVRKRRAKNGHVVVDQTKCEGLCISSQRANKLYQFRDEFALWAGYCNFEETAKHEYVQRANSREWFVRSANCLKDCDLVESEEYQTCRTCLALGTSHGVVRQVMRFARKYYAAQFLSARLFQPEREAQEVKEEIWQSQLYKSGDKKLLEVLALPVNQLQQWVRQSWLNEGHGSVEGKRFSATVVKPSLSVNPGAIPEQMVSVIGRFMAVLTSEEADEADAASFKVACSALSGELNEHPLILGLALQARRMIKKKARGISTMAGRRDSETSREAALISDAGITLSLHAANVSLAREFGLSGASCRIDLAILEERSLPSPALALNFPDKMKNNFVLADQRFVMVPASNRCRLVLAFDCTYLTKTLAQMQFGGARGMVGGLFYPNDEENMSFLSLDGDIQFDKVNKAATMLDCLVWDPCAKRKHPLSVLALPVQHSFGGAGATNRACHYMLEIVGRMMAASGGIVRALVFDAHGSHQFIRRALHGQFIPMLEEDLRQVPFFSELCYEDVGHGLPRWPIRLAKWRNEFVWCFPGICHANKNSAGQATSWLRTIYWGQFWTDYTMARELHMPPGVLGRESPMSDKLQALFSNPFFLVKEDDGPLEAMTVPWALRGALIHNLVIALNLVPLLHKEVSLKLRAELGVSGFVALDVFSMLASQTAVKMKAPTGSCFMAGQTSGNLQAACLSGVLVTVSKEETFCPWTHGSARLSEISIEENFSMLRRQSQNSQLTARGFFQAAARVSLKHDALLNREKPTVCVGEKPLTSEEFKKACERGYQGAIKLAAFCSGKTEAAIDNAYKKWAADGGGGAHDNDDIAQEELLEQGQEVSMPPENECEAVLTSVLQESGWVDPEGCEPEVPTADADAEAFSKVSMKAEVEQMLAGGGADDTSQKLPSSLLEIMNGTGEKFNAMFRLIVKLRCGHGGVDARWVTNHRKSRVAGRNLNWHQYNEMRIAQAKSEAETPEYRSRAARLTKWRELVVQAQRDLELPAAAPERIMPGHIVLFQLPETQEHSGIELGMVLSVWKGVKNPRLFAGETHVNSCVAFRAVALEMVDQENNAEWWCSSTSVAWVVRLESLVCILDCDSCEQPSDGYGRVKLRLTQESTAVLEKAVTLTRWKVQATMSRGSKTESKPTEKKEKKAGPKAKPVDLHVKKPKVAAKPSKPSVPVEEHSDKSIRRTNAGRAVIRELLDDLKALDSEAFPQAPAFDDEGRCRMKFEGAESIKWQELADIAPAAFETMYKHASSGAGYGKAVWRHITSVRTSLGGSEPKRQPWLRLVKDLSDFLKANNNGQGTN</sequence>
<proteinExistence type="predicted"/>
<feature type="compositionally biased region" description="Acidic residues" evidence="1">
    <location>
        <begin position="235"/>
        <end position="249"/>
    </location>
</feature>
<dbReference type="EMBL" id="CAMXCT030003979">
    <property type="protein sequence ID" value="CAL4794466.1"/>
    <property type="molecule type" value="Genomic_DNA"/>
</dbReference>
<feature type="compositionally biased region" description="Basic and acidic residues" evidence="1">
    <location>
        <begin position="44"/>
        <end position="60"/>
    </location>
</feature>
<reference evidence="3 4" key="2">
    <citation type="submission" date="2024-05" db="EMBL/GenBank/DDBJ databases">
        <authorList>
            <person name="Chen Y."/>
            <person name="Shah S."/>
            <person name="Dougan E. K."/>
            <person name="Thang M."/>
            <person name="Chan C."/>
        </authorList>
    </citation>
    <scope>NUCLEOTIDE SEQUENCE [LARGE SCALE GENOMIC DNA]</scope>
</reference>